<dbReference type="InParanoid" id="G0ED04"/>
<dbReference type="EMBL" id="CP002838">
    <property type="protein sequence ID" value="AEM38563.1"/>
    <property type="molecule type" value="Genomic_DNA"/>
</dbReference>
<accession>G0ED04</accession>
<keyword evidence="2" id="KW-1185">Reference proteome</keyword>
<dbReference type="AlphaFoldDB" id="G0ED04"/>
<evidence type="ECO:0000313" key="1">
    <source>
        <dbReference type="EMBL" id="AEM38563.1"/>
    </source>
</evidence>
<organism evidence="1 2">
    <name type="scientific">Pyrolobus fumarii (strain DSM 11204 / 1A)</name>
    <dbReference type="NCBI Taxonomy" id="694429"/>
    <lineage>
        <taxon>Archaea</taxon>
        <taxon>Thermoproteota</taxon>
        <taxon>Thermoprotei</taxon>
        <taxon>Desulfurococcales</taxon>
        <taxon>Pyrodictiaceae</taxon>
        <taxon>Pyrolobus</taxon>
    </lineage>
</organism>
<dbReference type="HOGENOM" id="CLU_3338611_0_0_2"/>
<protein>
    <submittedName>
        <fullName evidence="1">Uncharacterized protein</fullName>
    </submittedName>
</protein>
<proteinExistence type="predicted"/>
<dbReference type="STRING" id="694429.Pyrfu_0694"/>
<gene>
    <name evidence="1" type="ordered locus">Pyrfu_0694</name>
</gene>
<reference evidence="1 2" key="1">
    <citation type="journal article" date="2011" name="Stand. Genomic Sci.">
        <title>Complete genome sequence of the hyperthermophilic chemolithoautotroph Pyrolobus fumarii type strain (1A).</title>
        <authorList>
            <person name="Anderson I."/>
            <person name="Goker M."/>
            <person name="Nolan M."/>
            <person name="Lucas S."/>
            <person name="Hammon N."/>
            <person name="Deshpande S."/>
            <person name="Cheng J.F."/>
            <person name="Tapia R."/>
            <person name="Han C."/>
            <person name="Goodwin L."/>
            <person name="Pitluck S."/>
            <person name="Huntemann M."/>
            <person name="Liolios K."/>
            <person name="Ivanova N."/>
            <person name="Pagani I."/>
            <person name="Mavromatis K."/>
            <person name="Ovchinikova G."/>
            <person name="Pati A."/>
            <person name="Chen A."/>
            <person name="Palaniappan K."/>
            <person name="Land M."/>
            <person name="Hauser L."/>
            <person name="Brambilla E.M."/>
            <person name="Huber H."/>
            <person name="Yasawong M."/>
            <person name="Rohde M."/>
            <person name="Spring S."/>
            <person name="Abt B."/>
            <person name="Sikorski J."/>
            <person name="Wirth R."/>
            <person name="Detter J.C."/>
            <person name="Woyke T."/>
            <person name="Bristow J."/>
            <person name="Eisen J.A."/>
            <person name="Markowitz V."/>
            <person name="Hugenholtz P."/>
            <person name="Kyrpides N.C."/>
            <person name="Klenk H.P."/>
            <person name="Lapidus A."/>
        </authorList>
    </citation>
    <scope>NUCLEOTIDE SEQUENCE [LARGE SCALE GENOMIC DNA]</scope>
    <source>
        <strain evidence="2">DSM 11204 / 1A</strain>
    </source>
</reference>
<dbReference type="KEGG" id="pfm:Pyrfu_0694"/>
<dbReference type="Proteomes" id="UP000001037">
    <property type="component" value="Chromosome"/>
</dbReference>
<evidence type="ECO:0000313" key="2">
    <source>
        <dbReference type="Proteomes" id="UP000001037"/>
    </source>
</evidence>
<sequence>MYSASQALLAMMEERCNRRRRGVIVLGVVQAGKEGGN</sequence>
<name>G0ED04_PYRF1</name>